<feature type="domain" description="RRP12 HEAT" evidence="4">
    <location>
        <begin position="504"/>
        <end position="649"/>
    </location>
</feature>
<feature type="compositionally biased region" description="Acidic residues" evidence="3">
    <location>
        <begin position="1020"/>
        <end position="1047"/>
    </location>
</feature>
<dbReference type="InterPro" id="IPR057860">
    <property type="entry name" value="HEAT_RRP12_N"/>
</dbReference>
<dbReference type="Pfam" id="PF25772">
    <property type="entry name" value="HEAT_RRP12_N"/>
    <property type="match status" value="1"/>
</dbReference>
<accession>A0A2K3CNG0</accession>
<feature type="compositionally biased region" description="Gly residues" evidence="3">
    <location>
        <begin position="1007"/>
        <end position="1018"/>
    </location>
</feature>
<dbReference type="GeneID" id="5729163"/>
<dbReference type="PANTHER" id="PTHR48287:SF1">
    <property type="entry name" value="ARM REPEAT SUPERFAMILY PROTEIN"/>
    <property type="match status" value="1"/>
</dbReference>
<evidence type="ECO:0000259" key="5">
    <source>
        <dbReference type="Pfam" id="PF25772"/>
    </source>
</evidence>
<feature type="compositionally biased region" description="Gly residues" evidence="3">
    <location>
        <begin position="1293"/>
        <end position="1310"/>
    </location>
</feature>
<evidence type="ECO:0000313" key="6">
    <source>
        <dbReference type="EMBL" id="PNW69820.1"/>
    </source>
</evidence>
<proteinExistence type="predicted"/>
<gene>
    <name evidence="6" type="ORF">CHLRE_19g751197v5</name>
</gene>
<dbReference type="EMBL" id="KZ454946">
    <property type="protein sequence ID" value="PNW69820.1"/>
    <property type="molecule type" value="Genomic_DNA"/>
</dbReference>
<evidence type="ECO:0000256" key="1">
    <source>
        <dbReference type="ARBA" id="ARBA00004123"/>
    </source>
</evidence>
<dbReference type="FunCoup" id="A0A2K3CNG0">
    <property type="interactions" value="1598"/>
</dbReference>
<keyword evidence="2" id="KW-0539">Nucleus</keyword>
<feature type="region of interest" description="Disordered" evidence="3">
    <location>
        <begin position="1323"/>
        <end position="1389"/>
    </location>
</feature>
<feature type="compositionally biased region" description="Low complexity" evidence="3">
    <location>
        <begin position="669"/>
        <end position="679"/>
    </location>
</feature>
<feature type="compositionally biased region" description="Gly residues" evidence="3">
    <location>
        <begin position="1420"/>
        <end position="1446"/>
    </location>
</feature>
<dbReference type="Gramene" id="PNW69820">
    <property type="protein sequence ID" value="PNW69820"/>
    <property type="gene ID" value="CHLRE_19g751197v5"/>
</dbReference>
<dbReference type="InterPro" id="IPR012978">
    <property type="entry name" value="HEAT_RRP12"/>
</dbReference>
<evidence type="ECO:0000313" key="7">
    <source>
        <dbReference type="Proteomes" id="UP000006906"/>
    </source>
</evidence>
<dbReference type="OrthoDB" id="2192888at2759"/>
<feature type="region of interest" description="Disordered" evidence="3">
    <location>
        <begin position="992"/>
        <end position="1051"/>
    </location>
</feature>
<sequence>MVSEYGGDADGGVAAEVAMRFGRSGQPDSQQVVAVLKAVTDVIRAEGLPVSPTSYFAAIMSALEKPDTQASQQVALAMLTLLSVVLPRVPAHVLRSKFAGAAQLLGGVLSTHKEEAAAAKAALGCLAAVLASADPSGASWLAAVPGFNALLVFVTDARPKVRKRAVGGLVEVLAGLQRAPGALAPASDLVLKVCQRVLPGPAAAAHAAAAATNKQRAAAEAAITAAVSDALHLLGALKQALPLLAPAAAKSVAELMLKLYGLKQPLLDRHVTEALAALAGAGGVSGVSGGGGSACRLGASDLADLITVVLETESLWASGPGRDPGLLTALGRLLEAGFGRLAEADPAAAAARLPRAVHALVPGLAAEQDGVRFGTSQALRSLILDCLTPDVAAAARRPRAAAAAAAAAGPSPLSSLVAAVAGSLSSRYQDAWGMALPVVGALIERLGALGCADAAAPLLVPLGAIVSGAVDAADDADAAAAAAGDATAAAGGAAATAAAAAASAAHSGAAEATLGVAVKCLGPEIVLKVLPLQIAEALTGDAEPRTWLLPLMRRHVRHARLGFWFKELMPLAQQLGARAAALSAAGGAAAGGLALKCRTLELQIWHCLPAFMSWAVDLPSAYAGGVNSLAAAFANRPDLQPAICAALARACMQVRHVLAAAGRGPELVGHADPAAHGPASGAGGGGGAGSGVNDDDDDDGDLPATPEDAAAAAAHGGAPPEGYGPAEAESALAALRAFNAKWLSVLCAAYLAAAPEARAPFAAAIAAAAAVTPEAAVAGYFRAALQKLTKLIVDEAAEVPPPDAVTEGGGDPGARRSAFLELALWLSYGLGDNAIDALFKAVKSALVHAEPGVQKRGFKVLAVLCEARGTWLAKNLKEVLKQLLGPSAVSTLSAARRHRLRVIRPVVVALQRCGPESEALTGDVLGEDQAMEGAGEDEGAAGGSAGSRRRQLVASLVADIVLCTKEANMKTRAAAYDLLVGLAHLMDQADPGPGLARLGRRRRPRAPGGGGKGGGMGGSSDEEGDDEEEGEEDEEEEGGSDGMEEEGGGAGTSGKGGLYEFFSMVMAGLVATTPHMMSATVMALARLTFEFASAMQNVVAALLPPVLSLLRGKAREIIKAVLGFVKVCAMRLPVELLTPHLGPILEGMLIWAEDSKNKFKLKVRVIVERLARRCGFDAVAAVMPAGDAKLLAHIRKEAAKKQRRKGAGGSQGGSEAGDEDGRSRRSAGRSTMARTARASQWGEAAVFDSEDGGSEGAGGGGGRGGPKSVKSAGGPRSLAGRSQQQQQQQQQQGRGGRGAGGVRLAAGGGEPMDLLDAAASRQLVRSAAGVRPAGSGGGAGEPSFTRDPTTGKMVIAEEDGGDGEGGAGRKRRRGRDASGYDSDDSDFDDLKGVADLKYAMKKAGESKSVRFAEAKSQGGRSMGGRSAGGRSEGGRSAGGRSAGGRSEGGRSTASRGGKSAHSGDRFKAKGATGDVKGKSKVDPYAYWTLDRRMLNRRRGKQAAASAKLESIVGGAQAGALKGAKAKRSRDGQGAAKRQRTAPASVE</sequence>
<feature type="compositionally biased region" description="Low complexity" evidence="3">
    <location>
        <begin position="1513"/>
        <end position="1522"/>
    </location>
</feature>
<dbReference type="STRING" id="3055.A0A2K3CNG0"/>
<dbReference type="SUPFAM" id="SSF48371">
    <property type="entry name" value="ARM repeat"/>
    <property type="match status" value="1"/>
</dbReference>
<dbReference type="Proteomes" id="UP000006906">
    <property type="component" value="Unassembled WGS sequence"/>
</dbReference>
<dbReference type="InterPro" id="IPR016024">
    <property type="entry name" value="ARM-type_fold"/>
</dbReference>
<evidence type="ECO:0000256" key="2">
    <source>
        <dbReference type="ARBA" id="ARBA00023242"/>
    </source>
</evidence>
<dbReference type="GO" id="GO:0016020">
    <property type="term" value="C:membrane"/>
    <property type="evidence" value="ECO:0000318"/>
    <property type="project" value="GO_Central"/>
</dbReference>
<comment type="subcellular location">
    <subcellularLocation>
        <location evidence="1">Nucleus</location>
    </subcellularLocation>
</comment>
<organism evidence="6 7">
    <name type="scientific">Chlamydomonas reinhardtii</name>
    <name type="common">Chlamydomonas smithii</name>
    <dbReference type="NCBI Taxonomy" id="3055"/>
    <lineage>
        <taxon>Eukaryota</taxon>
        <taxon>Viridiplantae</taxon>
        <taxon>Chlorophyta</taxon>
        <taxon>core chlorophytes</taxon>
        <taxon>Chlorophyceae</taxon>
        <taxon>CS clade</taxon>
        <taxon>Chlamydomonadales</taxon>
        <taxon>Chlamydomonadaceae</taxon>
        <taxon>Chlamydomonas</taxon>
    </lineage>
</organism>
<dbReference type="ExpressionAtlas" id="A0A2K3CNG0">
    <property type="expression patterns" value="baseline and differential"/>
</dbReference>
<feature type="domain" description="RRP12 N-terminal HEAT" evidence="5">
    <location>
        <begin position="8"/>
        <end position="279"/>
    </location>
</feature>
<protein>
    <submittedName>
        <fullName evidence="6">Uncharacterized protein</fullName>
    </submittedName>
</protein>
<feature type="region of interest" description="Disordered" evidence="3">
    <location>
        <begin position="1197"/>
        <end position="1310"/>
    </location>
</feature>
<dbReference type="RefSeq" id="XP_042914238.1">
    <property type="nucleotide sequence ID" value="XM_043072862.1"/>
</dbReference>
<dbReference type="InterPro" id="IPR052087">
    <property type="entry name" value="RRP12"/>
</dbReference>
<feature type="domain" description="RRP12 HEAT" evidence="4">
    <location>
        <begin position="367"/>
        <end position="455"/>
    </location>
</feature>
<dbReference type="PANTHER" id="PTHR48287">
    <property type="entry name" value="ARM REPEAT SUPERFAMILY PROTEIN"/>
    <property type="match status" value="1"/>
</dbReference>
<evidence type="ECO:0000256" key="3">
    <source>
        <dbReference type="SAM" id="MobiDB-lite"/>
    </source>
</evidence>
<name>A0A2K3CNG0_CHLRE</name>
<keyword evidence="7" id="KW-1185">Reference proteome</keyword>
<feature type="compositionally biased region" description="Gly residues" evidence="3">
    <location>
        <begin position="680"/>
        <end position="690"/>
    </location>
</feature>
<feature type="compositionally biased region" description="Basic and acidic residues" evidence="3">
    <location>
        <begin position="1404"/>
        <end position="1413"/>
    </location>
</feature>
<dbReference type="Pfam" id="PF08161">
    <property type="entry name" value="RRP12_HEAT"/>
    <property type="match status" value="2"/>
</dbReference>
<feature type="compositionally biased region" description="Gly residues" evidence="3">
    <location>
        <begin position="1254"/>
        <end position="1265"/>
    </location>
</feature>
<feature type="region of interest" description="Disordered" evidence="3">
    <location>
        <begin position="1404"/>
        <end position="1546"/>
    </location>
</feature>
<reference evidence="6 7" key="1">
    <citation type="journal article" date="2007" name="Science">
        <title>The Chlamydomonas genome reveals the evolution of key animal and plant functions.</title>
        <authorList>
            <person name="Merchant S.S."/>
            <person name="Prochnik S.E."/>
            <person name="Vallon O."/>
            <person name="Harris E.H."/>
            <person name="Karpowicz S.J."/>
            <person name="Witman G.B."/>
            <person name="Terry A."/>
            <person name="Salamov A."/>
            <person name="Fritz-Laylin L.K."/>
            <person name="Marechal-Drouard L."/>
            <person name="Marshall W.F."/>
            <person name="Qu L.H."/>
            <person name="Nelson D.R."/>
            <person name="Sanderfoot A.A."/>
            <person name="Spalding M.H."/>
            <person name="Kapitonov V.V."/>
            <person name="Ren Q."/>
            <person name="Ferris P."/>
            <person name="Lindquist E."/>
            <person name="Shapiro H."/>
            <person name="Lucas S.M."/>
            <person name="Grimwood J."/>
            <person name="Schmutz J."/>
            <person name="Cardol P."/>
            <person name="Cerutti H."/>
            <person name="Chanfreau G."/>
            <person name="Chen C.L."/>
            <person name="Cognat V."/>
            <person name="Croft M.T."/>
            <person name="Dent R."/>
            <person name="Dutcher S."/>
            <person name="Fernandez E."/>
            <person name="Fukuzawa H."/>
            <person name="Gonzalez-Ballester D."/>
            <person name="Gonzalez-Halphen D."/>
            <person name="Hallmann A."/>
            <person name="Hanikenne M."/>
            <person name="Hippler M."/>
            <person name="Inwood W."/>
            <person name="Jabbari K."/>
            <person name="Kalanon M."/>
            <person name="Kuras R."/>
            <person name="Lefebvre P.A."/>
            <person name="Lemaire S.D."/>
            <person name="Lobanov A.V."/>
            <person name="Lohr M."/>
            <person name="Manuell A."/>
            <person name="Meier I."/>
            <person name="Mets L."/>
            <person name="Mittag M."/>
            <person name="Mittelmeier T."/>
            <person name="Moroney J.V."/>
            <person name="Moseley J."/>
            <person name="Napoli C."/>
            <person name="Nedelcu A.M."/>
            <person name="Niyogi K."/>
            <person name="Novoselov S.V."/>
            <person name="Paulsen I.T."/>
            <person name="Pazour G."/>
            <person name="Purton S."/>
            <person name="Ral J.P."/>
            <person name="Riano-Pachon D.M."/>
            <person name="Riekhof W."/>
            <person name="Rymarquis L."/>
            <person name="Schroda M."/>
            <person name="Stern D."/>
            <person name="Umen J."/>
            <person name="Willows R."/>
            <person name="Wilson N."/>
            <person name="Zimmer S.L."/>
            <person name="Allmer J."/>
            <person name="Balk J."/>
            <person name="Bisova K."/>
            <person name="Chen C.J."/>
            <person name="Elias M."/>
            <person name="Gendler K."/>
            <person name="Hauser C."/>
            <person name="Lamb M.R."/>
            <person name="Ledford H."/>
            <person name="Long J.C."/>
            <person name="Minagawa J."/>
            <person name="Page M.D."/>
            <person name="Pan J."/>
            <person name="Pootakham W."/>
            <person name="Roje S."/>
            <person name="Rose A."/>
            <person name="Stahlberg E."/>
            <person name="Terauchi A.M."/>
            <person name="Yang P."/>
            <person name="Ball S."/>
            <person name="Bowler C."/>
            <person name="Dieckmann C.L."/>
            <person name="Gladyshev V.N."/>
            <person name="Green P."/>
            <person name="Jorgensen R."/>
            <person name="Mayfield S."/>
            <person name="Mueller-Roeber B."/>
            <person name="Rajamani S."/>
            <person name="Sayre R.T."/>
            <person name="Brokstein P."/>
            <person name="Dubchak I."/>
            <person name="Goodstein D."/>
            <person name="Hornick L."/>
            <person name="Huang Y.W."/>
            <person name="Jhaveri J."/>
            <person name="Luo Y."/>
            <person name="Martinez D."/>
            <person name="Ngau W.C."/>
            <person name="Otillar B."/>
            <person name="Poliakov A."/>
            <person name="Porter A."/>
            <person name="Szajkowski L."/>
            <person name="Werner G."/>
            <person name="Zhou K."/>
            <person name="Grigoriev I.V."/>
            <person name="Rokhsar D.S."/>
            <person name="Grossman A.R."/>
        </authorList>
    </citation>
    <scope>NUCLEOTIDE SEQUENCE [LARGE SCALE GENOMIC DNA]</scope>
    <source>
        <strain evidence="7">CC-503</strain>
    </source>
</reference>
<feature type="compositionally biased region" description="Low complexity" evidence="3">
    <location>
        <begin position="703"/>
        <end position="725"/>
    </location>
</feature>
<dbReference type="KEGG" id="cre:CHLRE_19g751197v5"/>
<dbReference type="GO" id="GO:0005634">
    <property type="term" value="C:nucleus"/>
    <property type="evidence" value="ECO:0007669"/>
    <property type="project" value="UniProtKB-SubCell"/>
</dbReference>
<dbReference type="PaxDb" id="3055-EDO96442"/>
<feature type="compositionally biased region" description="Low complexity" evidence="3">
    <location>
        <begin position="1279"/>
        <end position="1292"/>
    </location>
</feature>
<feature type="region of interest" description="Disordered" evidence="3">
    <location>
        <begin position="669"/>
        <end position="725"/>
    </location>
</feature>
<evidence type="ECO:0000259" key="4">
    <source>
        <dbReference type="Pfam" id="PF08161"/>
    </source>
</evidence>
<dbReference type="InParanoid" id="A0A2K3CNG0"/>